<dbReference type="Pfam" id="PF16466">
    <property type="entry name" value="DUF5047"/>
    <property type="match status" value="1"/>
</dbReference>
<sequence>MRGVSDRFLKTLRGSHSAVFRARVCTSFQTGTNPTGTEIPILPGSDVQCASTADIRATLNLTTSASWPRRAGDLLAPYGNEIYVERGLSYGNGQTEFVGLGYFRINAPEQEETPNGPVEISGADRMAGIKDARFLTPRQFASSLTRGQLVSTLITEVYPSAVIEWDDTGVRDAAVGRTVLADRERFDTLRDLVTSLGKVGYFDHRGVFVVRTPPDVSGAPAWTIDAGANGVLVKMSRAITREGIYNVVVASGEATDTTPPVWAAVADLSPSSPTRYGGRFGPVPRFYSSPFITTTDQARSAASVLLRKSLGLPYQVALQSIANPALEPDDVLKVRYPSGTRSLSLKTEAHIIDTVTIPLDEETPVSLRTRKQYGEQIGDVTE</sequence>
<dbReference type="InterPro" id="IPR032490">
    <property type="entry name" value="DUF5047"/>
</dbReference>
<protein>
    <submittedName>
        <fullName evidence="2">DUF5047 domain-containing protein</fullName>
    </submittedName>
</protein>
<dbReference type="EMBL" id="SZPZ01000002">
    <property type="protein sequence ID" value="TKK79194.1"/>
    <property type="molecule type" value="Genomic_DNA"/>
</dbReference>
<dbReference type="Proteomes" id="UP000305836">
    <property type="component" value="Unassembled WGS sequence"/>
</dbReference>
<gene>
    <name evidence="3" type="ORF">FDA38_11205</name>
    <name evidence="2" type="ORF">FDA38_12250</name>
</gene>
<dbReference type="RefSeq" id="WP_137253949.1">
    <property type="nucleotide sequence ID" value="NZ_JBHSPQ010000001.1"/>
</dbReference>
<name>A0A4U3LVC2_9ACTN</name>
<organism evidence="2 4">
    <name type="scientific">Kribbella jiaozuonensis</name>
    <dbReference type="NCBI Taxonomy" id="2575441"/>
    <lineage>
        <taxon>Bacteria</taxon>
        <taxon>Bacillati</taxon>
        <taxon>Actinomycetota</taxon>
        <taxon>Actinomycetes</taxon>
        <taxon>Propionibacteriales</taxon>
        <taxon>Kribbellaceae</taxon>
        <taxon>Kribbella</taxon>
    </lineage>
</organism>
<evidence type="ECO:0000313" key="4">
    <source>
        <dbReference type="Proteomes" id="UP000305836"/>
    </source>
</evidence>
<evidence type="ECO:0000313" key="2">
    <source>
        <dbReference type="EMBL" id="TKK79194.1"/>
    </source>
</evidence>
<comment type="caution">
    <text evidence="2">The sequence shown here is derived from an EMBL/GenBank/DDBJ whole genome shotgun (WGS) entry which is preliminary data.</text>
</comment>
<feature type="domain" description="DUF5047" evidence="1">
    <location>
        <begin position="55"/>
        <end position="176"/>
    </location>
</feature>
<evidence type="ECO:0000259" key="1">
    <source>
        <dbReference type="Pfam" id="PF16466"/>
    </source>
</evidence>
<reference evidence="2 4" key="1">
    <citation type="submission" date="2019-04" db="EMBL/GenBank/DDBJ databases">
        <title>Kribbella sp. NEAU-THZ 27 nov., a novel actinomycete isolated from soil.</title>
        <authorList>
            <person name="Duan L."/>
        </authorList>
    </citation>
    <scope>NUCLEOTIDE SEQUENCE [LARGE SCALE GENOMIC DNA]</scope>
    <source>
        <strain evidence="2">NEAU-THZ 27</strain>
        <strain evidence="4">NEAU-THZ27</strain>
    </source>
</reference>
<proteinExistence type="predicted"/>
<keyword evidence="4" id="KW-1185">Reference proteome</keyword>
<evidence type="ECO:0000313" key="3">
    <source>
        <dbReference type="EMBL" id="TKK83264.1"/>
    </source>
</evidence>
<dbReference type="AlphaFoldDB" id="A0A4U3LVC2"/>
<dbReference type="OrthoDB" id="4320040at2"/>
<dbReference type="EMBL" id="SZPZ01000001">
    <property type="protein sequence ID" value="TKK83264.1"/>
    <property type="molecule type" value="Genomic_DNA"/>
</dbReference>
<accession>A0A4U3LVC2</accession>